<dbReference type="InterPro" id="IPR021797">
    <property type="entry name" value="Wzy_C_2"/>
</dbReference>
<proteinExistence type="predicted"/>
<feature type="transmembrane region" description="Helical" evidence="5">
    <location>
        <begin position="104"/>
        <end position="127"/>
    </location>
</feature>
<organism evidence="9 10">
    <name type="scientific">Sulfuriferula multivorans</name>
    <dbReference type="NCBI Taxonomy" id="1559896"/>
    <lineage>
        <taxon>Bacteria</taxon>
        <taxon>Pseudomonadati</taxon>
        <taxon>Pseudomonadota</taxon>
        <taxon>Betaproteobacteria</taxon>
        <taxon>Nitrosomonadales</taxon>
        <taxon>Sulfuricellaceae</taxon>
        <taxon>Sulfuriferula</taxon>
    </lineage>
</organism>
<keyword evidence="3 5" id="KW-1133">Transmembrane helix</keyword>
<reference evidence="9 10" key="1">
    <citation type="submission" date="2019-09" db="EMBL/GenBank/DDBJ databases">
        <title>H2 Metabolism Revealed by Metagenomic Analysis in Subglacial Sediment of East Antarctica.</title>
        <authorList>
            <person name="Yang Z."/>
            <person name="Zhang Y."/>
            <person name="Lv Y."/>
            <person name="Yan W."/>
            <person name="Xiao X."/>
            <person name="Sun B."/>
            <person name="Ma H."/>
        </authorList>
    </citation>
    <scope>NUCLEOTIDE SEQUENCE [LARGE SCALE GENOMIC DNA]</scope>
    <source>
        <strain evidence="9">Bin2_2</strain>
    </source>
</reference>
<comment type="subcellular location">
    <subcellularLocation>
        <location evidence="1">Membrane</location>
        <topology evidence="1">Multi-pass membrane protein</topology>
    </subcellularLocation>
</comment>
<dbReference type="GO" id="GO:0016020">
    <property type="term" value="C:membrane"/>
    <property type="evidence" value="ECO:0007669"/>
    <property type="project" value="UniProtKB-SubCell"/>
</dbReference>
<feature type="transmembrane region" description="Helical" evidence="5">
    <location>
        <begin position="210"/>
        <end position="228"/>
    </location>
</feature>
<dbReference type="InterPro" id="IPR051533">
    <property type="entry name" value="WaaL-like"/>
</dbReference>
<feature type="domain" description="O-antigen ligase-related" evidence="6">
    <location>
        <begin position="218"/>
        <end position="364"/>
    </location>
</feature>
<comment type="caution">
    <text evidence="9">The sequence shown here is derived from an EMBL/GenBank/DDBJ whole genome shotgun (WGS) entry which is preliminary data.</text>
</comment>
<feature type="domain" description="Protein glycosylation ligase" evidence="8">
    <location>
        <begin position="180"/>
        <end position="203"/>
    </location>
</feature>
<dbReference type="Pfam" id="PF04932">
    <property type="entry name" value="Wzy_C"/>
    <property type="match status" value="1"/>
</dbReference>
<evidence type="ECO:0000256" key="3">
    <source>
        <dbReference type="ARBA" id="ARBA00022989"/>
    </source>
</evidence>
<dbReference type="Proteomes" id="UP000483432">
    <property type="component" value="Unassembled WGS sequence"/>
</dbReference>
<feature type="transmembrane region" description="Helical" evidence="5">
    <location>
        <begin position="258"/>
        <end position="278"/>
    </location>
</feature>
<feature type="transmembrane region" description="Helical" evidence="5">
    <location>
        <begin position="234"/>
        <end position="251"/>
    </location>
</feature>
<protein>
    <submittedName>
        <fullName evidence="9">Uncharacterized protein</fullName>
    </submittedName>
</protein>
<evidence type="ECO:0000259" key="7">
    <source>
        <dbReference type="Pfam" id="PF11846"/>
    </source>
</evidence>
<gene>
    <name evidence="9" type="ORF">GZ085_11010</name>
</gene>
<feature type="transmembrane region" description="Helical" evidence="5">
    <location>
        <begin position="428"/>
        <end position="451"/>
    </location>
</feature>
<evidence type="ECO:0000256" key="5">
    <source>
        <dbReference type="SAM" id="Phobius"/>
    </source>
</evidence>
<dbReference type="Pfam" id="PF15864">
    <property type="entry name" value="PglL_A"/>
    <property type="match status" value="1"/>
</dbReference>
<name>A0A7C9P8U5_9PROT</name>
<dbReference type="AlphaFoldDB" id="A0A7C9P8U5"/>
<feature type="transmembrane region" description="Helical" evidence="5">
    <location>
        <begin position="188"/>
        <end position="205"/>
    </location>
</feature>
<evidence type="ECO:0000256" key="4">
    <source>
        <dbReference type="ARBA" id="ARBA00023136"/>
    </source>
</evidence>
<feature type="transmembrane region" description="Helical" evidence="5">
    <location>
        <begin position="139"/>
        <end position="160"/>
    </location>
</feature>
<feature type="transmembrane region" description="Helical" evidence="5">
    <location>
        <begin position="52"/>
        <end position="73"/>
    </location>
</feature>
<dbReference type="PANTHER" id="PTHR37422:SF21">
    <property type="entry name" value="EXOQ-LIKE PROTEIN"/>
    <property type="match status" value="1"/>
</dbReference>
<dbReference type="PANTHER" id="PTHR37422">
    <property type="entry name" value="TEICHURONIC ACID BIOSYNTHESIS PROTEIN TUAE"/>
    <property type="match status" value="1"/>
</dbReference>
<feature type="domain" description="Virulence factor membrane-bound polymerase C-terminal" evidence="7">
    <location>
        <begin position="386"/>
        <end position="548"/>
    </location>
</feature>
<dbReference type="InterPro" id="IPR031726">
    <property type="entry name" value="PglL_A"/>
</dbReference>
<evidence type="ECO:0000256" key="1">
    <source>
        <dbReference type="ARBA" id="ARBA00004141"/>
    </source>
</evidence>
<evidence type="ECO:0000256" key="2">
    <source>
        <dbReference type="ARBA" id="ARBA00022692"/>
    </source>
</evidence>
<keyword evidence="4 5" id="KW-0472">Membrane</keyword>
<accession>A0A7C9P8U5</accession>
<feature type="transmembrane region" description="Helical" evidence="5">
    <location>
        <begin position="352"/>
        <end position="373"/>
    </location>
</feature>
<feature type="transmembrane region" description="Helical" evidence="5">
    <location>
        <begin position="385"/>
        <end position="408"/>
    </location>
</feature>
<evidence type="ECO:0000259" key="6">
    <source>
        <dbReference type="Pfam" id="PF04932"/>
    </source>
</evidence>
<dbReference type="InterPro" id="IPR007016">
    <property type="entry name" value="O-antigen_ligase-rel_domated"/>
</dbReference>
<evidence type="ECO:0000259" key="8">
    <source>
        <dbReference type="Pfam" id="PF15864"/>
    </source>
</evidence>
<feature type="transmembrane region" description="Helical" evidence="5">
    <location>
        <begin position="29"/>
        <end position="46"/>
    </location>
</feature>
<feature type="transmembrane region" description="Helical" evidence="5">
    <location>
        <begin position="80"/>
        <end position="98"/>
    </location>
</feature>
<keyword evidence="2 5" id="KW-0812">Transmembrane</keyword>
<sequence length="584" mass="65622">MRLYTDSFVATTLNVTGGVKPDPMWIEGITWPGIWAIFLAVGWLLPNHYQPWIAFHTDAWVAWMFALAGGAVVIRYRNQIEWTCLTVTAAVVTLIPVVQYASGLILFSGQAWVSTAYLLGFLLSLLVGVRWEKNQPEQAINALFFAICLACVVSVGMQLYQWLSLSGADIWIVPLASNRPFANLVQPNQMATFLLWGLIAIAWFVQHQKLGGATAVFLAMYFLFGLALTQSRTAILAIALVAIAGWYWRTLWYTKTRLCIAAGLVIFFIACLFSIGPLSDAMLFDKRFDPIERMSGSDIRLAAYSLFADAALRRPLWGYGWTALGPVQLSVAENHVQLGGIFQQSHNIFLDLILWAGIPVGVLIALTLLRWFYRQFKNVVRVEEALLVLFVGVVWWHAMLELPLHYAYMLLPTGLVMGVLGARSAEPVLFRTGRLSLVVLLISATCLLAVITRDYMRMEADFEALRFERAYKMQPPAKPPQTLVLSQLETFIRLGRMSPRSGMNQQELNWMRDAADAFPSPSNQYVYTKALAINGFPEQAQTRMKKLSKVMTSNDYEYLGKVWANESKTNHQLGEKVWLVVPGN</sequence>
<dbReference type="EMBL" id="JAAFGW010000176">
    <property type="protein sequence ID" value="NDP48892.1"/>
    <property type="molecule type" value="Genomic_DNA"/>
</dbReference>
<dbReference type="Pfam" id="PF11846">
    <property type="entry name" value="Wzy_C_2"/>
    <property type="match status" value="1"/>
</dbReference>
<evidence type="ECO:0000313" key="9">
    <source>
        <dbReference type="EMBL" id="NDP48892.1"/>
    </source>
</evidence>
<evidence type="ECO:0000313" key="10">
    <source>
        <dbReference type="Proteomes" id="UP000483432"/>
    </source>
</evidence>